<feature type="region of interest" description="Disordered" evidence="9">
    <location>
        <begin position="193"/>
        <end position="242"/>
    </location>
</feature>
<gene>
    <name evidence="11" type="ORF">EOD39_4713</name>
</gene>
<reference evidence="11 12" key="1">
    <citation type="submission" date="2019-01" db="EMBL/GenBank/DDBJ databases">
        <title>Draft Genome and Complete Hox-Cluster Characterization of the Sterlet Sturgeon (Acipenser ruthenus).</title>
        <authorList>
            <person name="Wei Q."/>
        </authorList>
    </citation>
    <scope>NUCLEOTIDE SEQUENCE [LARGE SCALE GENOMIC DNA]</scope>
    <source>
        <strain evidence="11">WHYD16114868_AA</strain>
        <tissue evidence="11">Blood</tissue>
    </source>
</reference>
<evidence type="ECO:0000256" key="7">
    <source>
        <dbReference type="PROSITE-ProRule" id="PRU00108"/>
    </source>
</evidence>
<keyword evidence="3 7" id="KW-0238">DNA-binding</keyword>
<feature type="region of interest" description="Disordered" evidence="9">
    <location>
        <begin position="86"/>
        <end position="147"/>
    </location>
</feature>
<evidence type="ECO:0000256" key="8">
    <source>
        <dbReference type="RuleBase" id="RU000682"/>
    </source>
</evidence>
<feature type="compositionally biased region" description="Basic and acidic residues" evidence="9">
    <location>
        <begin position="193"/>
        <end position="202"/>
    </location>
</feature>
<evidence type="ECO:0000256" key="5">
    <source>
        <dbReference type="ARBA" id="ARBA00023242"/>
    </source>
</evidence>
<dbReference type="AlphaFoldDB" id="A0A444UH94"/>
<dbReference type="PROSITE" id="PS50071">
    <property type="entry name" value="HOMEOBOX_2"/>
    <property type="match status" value="1"/>
</dbReference>
<feature type="DNA-binding region" description="Homeobox" evidence="7">
    <location>
        <begin position="138"/>
        <end position="197"/>
    </location>
</feature>
<keyword evidence="5 7" id="KW-0539">Nucleus</keyword>
<dbReference type="Gene3D" id="1.10.10.60">
    <property type="entry name" value="Homeodomain-like"/>
    <property type="match status" value="1"/>
</dbReference>
<organism evidence="11 12">
    <name type="scientific">Acipenser ruthenus</name>
    <name type="common">Sterlet sturgeon</name>
    <dbReference type="NCBI Taxonomy" id="7906"/>
    <lineage>
        <taxon>Eukaryota</taxon>
        <taxon>Metazoa</taxon>
        <taxon>Chordata</taxon>
        <taxon>Craniata</taxon>
        <taxon>Vertebrata</taxon>
        <taxon>Euteleostomi</taxon>
        <taxon>Actinopterygii</taxon>
        <taxon>Chondrostei</taxon>
        <taxon>Acipenseriformes</taxon>
        <taxon>Acipenseridae</taxon>
        <taxon>Acipenser</taxon>
    </lineage>
</organism>
<evidence type="ECO:0000256" key="2">
    <source>
        <dbReference type="ARBA" id="ARBA00022473"/>
    </source>
</evidence>
<evidence type="ECO:0000313" key="12">
    <source>
        <dbReference type="Proteomes" id="UP000289886"/>
    </source>
</evidence>
<feature type="compositionally biased region" description="Basic residues" evidence="9">
    <location>
        <begin position="126"/>
        <end position="139"/>
    </location>
</feature>
<dbReference type="Proteomes" id="UP000289886">
    <property type="component" value="Unassembled WGS sequence"/>
</dbReference>
<dbReference type="GO" id="GO:0000981">
    <property type="term" value="F:DNA-binding transcription factor activity, RNA polymerase II-specific"/>
    <property type="evidence" value="ECO:0007669"/>
    <property type="project" value="InterPro"/>
</dbReference>
<dbReference type="GO" id="GO:0000977">
    <property type="term" value="F:RNA polymerase II transcription regulatory region sequence-specific DNA binding"/>
    <property type="evidence" value="ECO:0007669"/>
    <property type="project" value="TreeGrafter"/>
</dbReference>
<evidence type="ECO:0000256" key="4">
    <source>
        <dbReference type="ARBA" id="ARBA00023155"/>
    </source>
</evidence>
<comment type="similarity">
    <text evidence="6">Belongs to the Msh homeobox family.</text>
</comment>
<dbReference type="PANTHER" id="PTHR24338">
    <property type="entry name" value="HOMEOBOX PROTEIN MSX"/>
    <property type="match status" value="1"/>
</dbReference>
<evidence type="ECO:0000313" key="11">
    <source>
        <dbReference type="EMBL" id="RXM34557.1"/>
    </source>
</evidence>
<dbReference type="EMBL" id="SCEB01214575">
    <property type="protein sequence ID" value="RXM34557.1"/>
    <property type="molecule type" value="Genomic_DNA"/>
</dbReference>
<comment type="subcellular location">
    <subcellularLocation>
        <location evidence="1 7 8">Nucleus</location>
    </subcellularLocation>
</comment>
<dbReference type="PANTHER" id="PTHR24338:SF0">
    <property type="entry name" value="MUSCLE SEGMENTATION HOMEOBOX"/>
    <property type="match status" value="1"/>
</dbReference>
<sequence length="242" mass="27416">MDIMSVVCTPQSQYPLIALPQVYHLFALEYGTHDVAPLPLINLGLNPFTPAPLQEKKTCGLRDFSIRSILSQDFCRDGQGARMESGYQASLHNPWRRQKASPQEDPRGDNKYSWIHCTRFQPPRIPKPKRAVGSRRASRSPRVPFTPPQLTLLERSFTRTRYLSSCQVRDVSCALGLTENRVKIWFQNRRARERRDFQRKQGSEAPASANERSTPVGQEEQQLMGGRPLGTKSSSETGSCSQ</sequence>
<feature type="compositionally biased region" description="Polar residues" evidence="9">
    <location>
        <begin position="231"/>
        <end position="242"/>
    </location>
</feature>
<name>A0A444UH94_ACIRT</name>
<dbReference type="InterPro" id="IPR001356">
    <property type="entry name" value="HD"/>
</dbReference>
<evidence type="ECO:0000256" key="6">
    <source>
        <dbReference type="ARBA" id="ARBA00038425"/>
    </source>
</evidence>
<feature type="domain" description="Homeobox" evidence="10">
    <location>
        <begin position="136"/>
        <end position="196"/>
    </location>
</feature>
<dbReference type="InterPro" id="IPR050674">
    <property type="entry name" value="Msh_Homeobox_Regulators"/>
</dbReference>
<comment type="caution">
    <text evidence="11">The sequence shown here is derived from an EMBL/GenBank/DDBJ whole genome shotgun (WGS) entry which is preliminary data.</text>
</comment>
<dbReference type="GO" id="GO:0048598">
    <property type="term" value="P:embryonic morphogenesis"/>
    <property type="evidence" value="ECO:0007669"/>
    <property type="project" value="TreeGrafter"/>
</dbReference>
<accession>A0A444UH94</accession>
<protein>
    <submittedName>
        <fullName evidence="11">Homeobox protein MSX-1</fullName>
    </submittedName>
</protein>
<dbReference type="SUPFAM" id="SSF46689">
    <property type="entry name" value="Homeodomain-like"/>
    <property type="match status" value="1"/>
</dbReference>
<dbReference type="InterPro" id="IPR009057">
    <property type="entry name" value="Homeodomain-like_sf"/>
</dbReference>
<evidence type="ECO:0000256" key="1">
    <source>
        <dbReference type="ARBA" id="ARBA00004123"/>
    </source>
</evidence>
<feature type="compositionally biased region" description="Polar residues" evidence="9">
    <location>
        <begin position="210"/>
        <end position="221"/>
    </location>
</feature>
<dbReference type="CDD" id="cd00086">
    <property type="entry name" value="homeodomain"/>
    <property type="match status" value="1"/>
</dbReference>
<dbReference type="PROSITE" id="PS00027">
    <property type="entry name" value="HOMEOBOX_1"/>
    <property type="match status" value="1"/>
</dbReference>
<dbReference type="Pfam" id="PF00046">
    <property type="entry name" value="Homeodomain"/>
    <property type="match status" value="1"/>
</dbReference>
<dbReference type="InterPro" id="IPR017970">
    <property type="entry name" value="Homeobox_CS"/>
</dbReference>
<keyword evidence="12" id="KW-1185">Reference proteome</keyword>
<evidence type="ECO:0000256" key="9">
    <source>
        <dbReference type="SAM" id="MobiDB-lite"/>
    </source>
</evidence>
<evidence type="ECO:0000256" key="3">
    <source>
        <dbReference type="ARBA" id="ARBA00023125"/>
    </source>
</evidence>
<keyword evidence="2" id="KW-0217">Developmental protein</keyword>
<evidence type="ECO:0000259" key="10">
    <source>
        <dbReference type="PROSITE" id="PS50071"/>
    </source>
</evidence>
<proteinExistence type="inferred from homology"/>
<keyword evidence="4 7" id="KW-0371">Homeobox</keyword>
<dbReference type="GO" id="GO:0005634">
    <property type="term" value="C:nucleus"/>
    <property type="evidence" value="ECO:0007669"/>
    <property type="project" value="UniProtKB-SubCell"/>
</dbReference>
<dbReference type="SMART" id="SM00389">
    <property type="entry name" value="HOX"/>
    <property type="match status" value="1"/>
</dbReference>